<dbReference type="Gene3D" id="3.40.50.720">
    <property type="entry name" value="NAD(P)-binding Rossmann-like Domain"/>
    <property type="match status" value="1"/>
</dbReference>
<evidence type="ECO:0000259" key="3">
    <source>
        <dbReference type="Pfam" id="PF05368"/>
    </source>
</evidence>
<dbReference type="PANTHER" id="PTHR47706">
    <property type="entry name" value="NMRA-LIKE FAMILY PROTEIN"/>
    <property type="match status" value="1"/>
</dbReference>
<dbReference type="InterPro" id="IPR051609">
    <property type="entry name" value="NmrA/Isoflavone_reductase-like"/>
</dbReference>
<dbReference type="InterPro" id="IPR036291">
    <property type="entry name" value="NAD(P)-bd_dom_sf"/>
</dbReference>
<keyword evidence="5" id="KW-1185">Reference proteome</keyword>
<gene>
    <name evidence="4" type="ORF">N7532_005628</name>
</gene>
<evidence type="ECO:0000256" key="1">
    <source>
        <dbReference type="ARBA" id="ARBA00022857"/>
    </source>
</evidence>
<name>A0A9W9KB34_9EURO</name>
<organism evidence="4 5">
    <name type="scientific">Penicillium argentinense</name>
    <dbReference type="NCBI Taxonomy" id="1131581"/>
    <lineage>
        <taxon>Eukaryota</taxon>
        <taxon>Fungi</taxon>
        <taxon>Dikarya</taxon>
        <taxon>Ascomycota</taxon>
        <taxon>Pezizomycotina</taxon>
        <taxon>Eurotiomycetes</taxon>
        <taxon>Eurotiomycetidae</taxon>
        <taxon>Eurotiales</taxon>
        <taxon>Aspergillaceae</taxon>
        <taxon>Penicillium</taxon>
    </lineage>
</organism>
<keyword evidence="1" id="KW-0521">NADP</keyword>
<protein>
    <recommendedName>
        <fullName evidence="3">NmrA-like domain-containing protein</fullName>
    </recommendedName>
</protein>
<dbReference type="AlphaFoldDB" id="A0A9W9KB34"/>
<reference evidence="4" key="1">
    <citation type="submission" date="2022-11" db="EMBL/GenBank/DDBJ databases">
        <authorList>
            <person name="Petersen C."/>
        </authorList>
    </citation>
    <scope>NUCLEOTIDE SEQUENCE</scope>
    <source>
        <strain evidence="4">IBT 30761</strain>
    </source>
</reference>
<dbReference type="InterPro" id="IPR008030">
    <property type="entry name" value="NmrA-like"/>
</dbReference>
<dbReference type="GO" id="GO:0016491">
    <property type="term" value="F:oxidoreductase activity"/>
    <property type="evidence" value="ECO:0007669"/>
    <property type="project" value="UniProtKB-KW"/>
</dbReference>
<dbReference type="Gene3D" id="3.90.25.10">
    <property type="entry name" value="UDP-galactose 4-epimerase, domain 1"/>
    <property type="match status" value="1"/>
</dbReference>
<dbReference type="SUPFAM" id="SSF51735">
    <property type="entry name" value="NAD(P)-binding Rossmann-fold domains"/>
    <property type="match status" value="1"/>
</dbReference>
<dbReference type="PANTHER" id="PTHR47706:SF1">
    <property type="entry name" value="CIPA-LIKE, PUTATIVE (AFU_ORTHOLOGUE AFUA_1G12460)-RELATED"/>
    <property type="match status" value="1"/>
</dbReference>
<dbReference type="GeneID" id="81357101"/>
<dbReference type="RefSeq" id="XP_056474281.1">
    <property type="nucleotide sequence ID" value="XM_056618122.1"/>
</dbReference>
<dbReference type="Proteomes" id="UP001149074">
    <property type="component" value="Unassembled WGS sequence"/>
</dbReference>
<evidence type="ECO:0000313" key="5">
    <source>
        <dbReference type="Proteomes" id="UP001149074"/>
    </source>
</evidence>
<dbReference type="EMBL" id="JAPQKI010000005">
    <property type="protein sequence ID" value="KAJ5098627.1"/>
    <property type="molecule type" value="Genomic_DNA"/>
</dbReference>
<dbReference type="Pfam" id="PF05368">
    <property type="entry name" value="NmrA"/>
    <property type="match status" value="1"/>
</dbReference>
<sequence>MSSMKVAVAGASGAAGIPIIQELLAAGHFVIALTRVGSPGSRLPKHPHLGIAEVDYDSISSLTETLKGHTAVVACGLLFQDNLIDASIAAGVTRFFPAKFGTDTDNPKAAQLPVFANKIHAFDYLKDKVAANPEFSYTAFCPGMFLDWGLEHGFLVDRKHTATVYDGGGLPFSTTTLPTISNAVVSIRSQLEETKNRHVYIHDALVTQNQLIAIAKKIDGKEWDLTHTTTASTETSAYEELQKGQQDIAKKIFPRCTSSSWLRDTAETFQAV</sequence>
<feature type="domain" description="NmrA-like" evidence="3">
    <location>
        <begin position="4"/>
        <end position="226"/>
    </location>
</feature>
<evidence type="ECO:0000313" key="4">
    <source>
        <dbReference type="EMBL" id="KAJ5098627.1"/>
    </source>
</evidence>
<accession>A0A9W9KB34</accession>
<dbReference type="OrthoDB" id="9974981at2759"/>
<reference evidence="4" key="2">
    <citation type="journal article" date="2023" name="IMA Fungus">
        <title>Comparative genomic study of the Penicillium genus elucidates a diverse pangenome and 15 lateral gene transfer events.</title>
        <authorList>
            <person name="Petersen C."/>
            <person name="Sorensen T."/>
            <person name="Nielsen M.R."/>
            <person name="Sondergaard T.E."/>
            <person name="Sorensen J.L."/>
            <person name="Fitzpatrick D.A."/>
            <person name="Frisvad J.C."/>
            <person name="Nielsen K.L."/>
        </authorList>
    </citation>
    <scope>NUCLEOTIDE SEQUENCE</scope>
    <source>
        <strain evidence="4">IBT 30761</strain>
    </source>
</reference>
<proteinExistence type="predicted"/>
<evidence type="ECO:0000256" key="2">
    <source>
        <dbReference type="ARBA" id="ARBA00023002"/>
    </source>
</evidence>
<comment type="caution">
    <text evidence="4">The sequence shown here is derived from an EMBL/GenBank/DDBJ whole genome shotgun (WGS) entry which is preliminary data.</text>
</comment>
<keyword evidence="2" id="KW-0560">Oxidoreductase</keyword>